<evidence type="ECO:0000256" key="1">
    <source>
        <dbReference type="SAM" id="MobiDB-lite"/>
    </source>
</evidence>
<keyword evidence="3" id="KW-1185">Reference proteome</keyword>
<sequence>MEAPDMSPEVDSDYSRSEEGGTVEEARAPGAVAQQRRPGQMRLTPDRGRDRGREETLTMSGGSMTMAAAALKASVPAINVWARGPGKVREREGKDCRDQG</sequence>
<feature type="compositionally biased region" description="Basic and acidic residues" evidence="1">
    <location>
        <begin position="13"/>
        <end position="27"/>
    </location>
</feature>
<gene>
    <name evidence="2" type="ORF">E2562_036470</name>
</gene>
<comment type="caution">
    <text evidence="2">The sequence shown here is derived from an EMBL/GenBank/DDBJ whole genome shotgun (WGS) entry which is preliminary data.</text>
</comment>
<feature type="compositionally biased region" description="Basic and acidic residues" evidence="1">
    <location>
        <begin position="44"/>
        <end position="56"/>
    </location>
</feature>
<dbReference type="Proteomes" id="UP000479710">
    <property type="component" value="Unassembled WGS sequence"/>
</dbReference>
<evidence type="ECO:0000313" key="2">
    <source>
        <dbReference type="EMBL" id="KAF0894208.1"/>
    </source>
</evidence>
<dbReference type="AlphaFoldDB" id="A0A6G1C188"/>
<feature type="region of interest" description="Disordered" evidence="1">
    <location>
        <begin position="1"/>
        <end position="63"/>
    </location>
</feature>
<accession>A0A6G1C188</accession>
<organism evidence="2 3">
    <name type="scientific">Oryza meyeriana var. granulata</name>
    <dbReference type="NCBI Taxonomy" id="110450"/>
    <lineage>
        <taxon>Eukaryota</taxon>
        <taxon>Viridiplantae</taxon>
        <taxon>Streptophyta</taxon>
        <taxon>Embryophyta</taxon>
        <taxon>Tracheophyta</taxon>
        <taxon>Spermatophyta</taxon>
        <taxon>Magnoliopsida</taxon>
        <taxon>Liliopsida</taxon>
        <taxon>Poales</taxon>
        <taxon>Poaceae</taxon>
        <taxon>BOP clade</taxon>
        <taxon>Oryzoideae</taxon>
        <taxon>Oryzeae</taxon>
        <taxon>Oryzinae</taxon>
        <taxon>Oryza</taxon>
        <taxon>Oryza meyeriana</taxon>
    </lineage>
</organism>
<reference evidence="2 3" key="1">
    <citation type="submission" date="2019-11" db="EMBL/GenBank/DDBJ databases">
        <title>Whole genome sequence of Oryza granulata.</title>
        <authorList>
            <person name="Li W."/>
        </authorList>
    </citation>
    <scope>NUCLEOTIDE SEQUENCE [LARGE SCALE GENOMIC DNA]</scope>
    <source>
        <strain evidence="3">cv. Menghai</strain>
        <tissue evidence="2">Leaf</tissue>
    </source>
</reference>
<proteinExistence type="predicted"/>
<dbReference type="EMBL" id="SPHZ02000011">
    <property type="protein sequence ID" value="KAF0894208.1"/>
    <property type="molecule type" value="Genomic_DNA"/>
</dbReference>
<protein>
    <submittedName>
        <fullName evidence="2">Uncharacterized protein</fullName>
    </submittedName>
</protein>
<name>A0A6G1C188_9ORYZ</name>
<evidence type="ECO:0000313" key="3">
    <source>
        <dbReference type="Proteomes" id="UP000479710"/>
    </source>
</evidence>